<sequence length="166" mass="18504">MQNRFQRITPFLWFDTQAEEAVAVYTSIFPNSRIVTTTRYNKESAQVSGRAEGSVMTMAFQLDGQDFTAINGGPQFTFSGAISFVIHCQTQEEVDHYWNHLGEGGDPKAQQCGWLRDRFGVSWQVVPTQLVELLADPDPNRARRATMAMLGMKKLDIAALQKAAAG</sequence>
<evidence type="ECO:0000259" key="1">
    <source>
        <dbReference type="Pfam" id="PF06983"/>
    </source>
</evidence>
<keyword evidence="3" id="KW-1185">Reference proteome</keyword>
<organism evidence="2 3">
    <name type="scientific">Polyangium fumosum</name>
    <dbReference type="NCBI Taxonomy" id="889272"/>
    <lineage>
        <taxon>Bacteria</taxon>
        <taxon>Pseudomonadati</taxon>
        <taxon>Myxococcota</taxon>
        <taxon>Polyangia</taxon>
        <taxon>Polyangiales</taxon>
        <taxon>Polyangiaceae</taxon>
        <taxon>Polyangium</taxon>
    </lineage>
</organism>
<dbReference type="Gene3D" id="3.10.180.10">
    <property type="entry name" value="2,3-Dihydroxybiphenyl 1,2-Dioxygenase, domain 1"/>
    <property type="match status" value="1"/>
</dbReference>
<dbReference type="RefSeq" id="WP_136928310.1">
    <property type="nucleotide sequence ID" value="NZ_SSMQ01000006.1"/>
</dbReference>
<dbReference type="Proteomes" id="UP000309215">
    <property type="component" value="Unassembled WGS sequence"/>
</dbReference>
<evidence type="ECO:0000313" key="2">
    <source>
        <dbReference type="EMBL" id="TKD10346.1"/>
    </source>
</evidence>
<reference evidence="2 3" key="1">
    <citation type="submission" date="2019-04" db="EMBL/GenBank/DDBJ databases">
        <authorList>
            <person name="Li Y."/>
            <person name="Wang J."/>
        </authorList>
    </citation>
    <scope>NUCLEOTIDE SEQUENCE [LARGE SCALE GENOMIC DNA]</scope>
    <source>
        <strain evidence="2 3">DSM 14668</strain>
    </source>
</reference>
<evidence type="ECO:0000313" key="3">
    <source>
        <dbReference type="Proteomes" id="UP000309215"/>
    </source>
</evidence>
<protein>
    <submittedName>
        <fullName evidence="2">VOC family protein</fullName>
    </submittedName>
</protein>
<dbReference type="OrthoDB" id="5293819at2"/>
<dbReference type="EMBL" id="SSMQ01000006">
    <property type="protein sequence ID" value="TKD10346.1"/>
    <property type="molecule type" value="Genomic_DNA"/>
</dbReference>
<name>A0A4U1JHY1_9BACT</name>
<dbReference type="PANTHER" id="PTHR33990:SF2">
    <property type="entry name" value="PHNB-LIKE DOMAIN-CONTAINING PROTEIN"/>
    <property type="match status" value="1"/>
</dbReference>
<dbReference type="PANTHER" id="PTHR33990">
    <property type="entry name" value="PROTEIN YJDN-RELATED"/>
    <property type="match status" value="1"/>
</dbReference>
<dbReference type="AlphaFoldDB" id="A0A4U1JHY1"/>
<dbReference type="InterPro" id="IPR029068">
    <property type="entry name" value="Glyas_Bleomycin-R_OHBP_Dase"/>
</dbReference>
<dbReference type="InterPro" id="IPR009725">
    <property type="entry name" value="3_dmu_93_MTrfase"/>
</dbReference>
<dbReference type="InterPro" id="IPR028973">
    <property type="entry name" value="PhnB-like"/>
</dbReference>
<dbReference type="CDD" id="cd06588">
    <property type="entry name" value="PhnB_like"/>
    <property type="match status" value="1"/>
</dbReference>
<proteinExistence type="predicted"/>
<dbReference type="PIRSF" id="PIRSF021700">
    <property type="entry name" value="3_dmu_93_MTrfase"/>
    <property type="match status" value="1"/>
</dbReference>
<dbReference type="SUPFAM" id="SSF54593">
    <property type="entry name" value="Glyoxalase/Bleomycin resistance protein/Dihydroxybiphenyl dioxygenase"/>
    <property type="match status" value="1"/>
</dbReference>
<gene>
    <name evidence="2" type="ORF">E8A74_07810</name>
</gene>
<feature type="domain" description="PhnB-like" evidence="1">
    <location>
        <begin position="6"/>
        <end position="126"/>
    </location>
</feature>
<accession>A0A4U1JHY1</accession>
<dbReference type="Pfam" id="PF06983">
    <property type="entry name" value="3-dmu-9_3-mt"/>
    <property type="match status" value="1"/>
</dbReference>
<comment type="caution">
    <text evidence="2">The sequence shown here is derived from an EMBL/GenBank/DDBJ whole genome shotgun (WGS) entry which is preliminary data.</text>
</comment>